<feature type="domain" description="Reverse transcriptase RNase H-like" evidence="7">
    <location>
        <begin position="190"/>
        <end position="284"/>
    </location>
</feature>
<keyword evidence="4" id="KW-0255">Endonuclease</keyword>
<comment type="caution">
    <text evidence="8">The sequence shown here is derived from an EMBL/GenBank/DDBJ whole genome shotgun (WGS) entry which is preliminary data.</text>
</comment>
<dbReference type="GO" id="GO:0004519">
    <property type="term" value="F:endonuclease activity"/>
    <property type="evidence" value="ECO:0007669"/>
    <property type="project" value="UniProtKB-KW"/>
</dbReference>
<dbReference type="PANTHER" id="PTHR37984">
    <property type="entry name" value="PROTEIN CBG26694"/>
    <property type="match status" value="1"/>
</dbReference>
<dbReference type="OrthoDB" id="10068564at2759"/>
<evidence type="ECO:0000313" key="9">
    <source>
        <dbReference type="Proteomes" id="UP001152795"/>
    </source>
</evidence>
<dbReference type="Gene3D" id="3.10.10.10">
    <property type="entry name" value="HIV Type 1 Reverse Transcriptase, subunit A, domain 1"/>
    <property type="match status" value="1"/>
</dbReference>
<evidence type="ECO:0000256" key="3">
    <source>
        <dbReference type="ARBA" id="ARBA00022722"/>
    </source>
</evidence>
<gene>
    <name evidence="8" type="ORF">PACLA_8A026659</name>
</gene>
<evidence type="ECO:0000256" key="5">
    <source>
        <dbReference type="ARBA" id="ARBA00022801"/>
    </source>
</evidence>
<keyword evidence="3" id="KW-0540">Nuclease</keyword>
<dbReference type="CDD" id="cd09274">
    <property type="entry name" value="RNase_HI_RT_Ty3"/>
    <property type="match status" value="1"/>
</dbReference>
<dbReference type="GO" id="GO:0016787">
    <property type="term" value="F:hydrolase activity"/>
    <property type="evidence" value="ECO:0007669"/>
    <property type="project" value="UniProtKB-KW"/>
</dbReference>
<dbReference type="Pfam" id="PF17917">
    <property type="entry name" value="RT_RNaseH"/>
    <property type="match status" value="1"/>
</dbReference>
<dbReference type="GO" id="GO:0003964">
    <property type="term" value="F:RNA-directed DNA polymerase activity"/>
    <property type="evidence" value="ECO:0007669"/>
    <property type="project" value="UniProtKB-KW"/>
</dbReference>
<keyword evidence="9" id="KW-1185">Reference proteome</keyword>
<dbReference type="PANTHER" id="PTHR37984:SF11">
    <property type="entry name" value="INTEGRASE CATALYTIC DOMAIN-CONTAINING PROTEIN"/>
    <property type="match status" value="1"/>
</dbReference>
<evidence type="ECO:0000256" key="6">
    <source>
        <dbReference type="ARBA" id="ARBA00022918"/>
    </source>
</evidence>
<evidence type="ECO:0000256" key="4">
    <source>
        <dbReference type="ARBA" id="ARBA00022759"/>
    </source>
</evidence>
<dbReference type="InterPro" id="IPR043502">
    <property type="entry name" value="DNA/RNA_pol_sf"/>
</dbReference>
<sequence length="297" mass="33398">MFYVVKGQNSGNRLSLAAAQDLGLITLHLNHVTTKDDNLDKILGKHTQVFHGLGKLKGETVKLNIYKDQIRKAQPQRRIPYHIHKKVEDALKALEKEDVIERVPENEATPWVSTIVVVPKKDWGLNRGKCTFLEDKLEFFGQIFSKEGTRPDPKRVNDLLNAAQPSSVTEVRSLLATLASAPCLSYFAKDKETLVIVDASPVGISAILSQQEPGTNDPKIVEYASRSPTDKETRYSQTEKEALAIVWSVEHFHLFLYSSQFTLVTDHKPVQVIYTEVEKRKLQQNRALDPSSSAILV</sequence>
<accession>A0A7D9IA22</accession>
<evidence type="ECO:0000313" key="8">
    <source>
        <dbReference type="EMBL" id="CAB4000852.1"/>
    </source>
</evidence>
<evidence type="ECO:0000256" key="2">
    <source>
        <dbReference type="ARBA" id="ARBA00022695"/>
    </source>
</evidence>
<protein>
    <recommendedName>
        <fullName evidence="7">Reverse transcriptase RNase H-like domain-containing protein</fullName>
    </recommendedName>
</protein>
<keyword evidence="1" id="KW-0808">Transferase</keyword>
<keyword evidence="5" id="KW-0378">Hydrolase</keyword>
<dbReference type="SUPFAM" id="SSF56672">
    <property type="entry name" value="DNA/RNA polymerases"/>
    <property type="match status" value="1"/>
</dbReference>
<dbReference type="InterPro" id="IPR050951">
    <property type="entry name" value="Retrovirus_Pol_polyprotein"/>
</dbReference>
<dbReference type="Proteomes" id="UP001152795">
    <property type="component" value="Unassembled WGS sequence"/>
</dbReference>
<dbReference type="InterPro" id="IPR041373">
    <property type="entry name" value="RT_RNaseH"/>
</dbReference>
<evidence type="ECO:0000259" key="7">
    <source>
        <dbReference type="Pfam" id="PF17917"/>
    </source>
</evidence>
<keyword evidence="2" id="KW-0548">Nucleotidyltransferase</keyword>
<keyword evidence="6" id="KW-0695">RNA-directed DNA polymerase</keyword>
<name>A0A7D9IA22_PARCT</name>
<dbReference type="FunFam" id="3.10.20.370:FF:000001">
    <property type="entry name" value="Retrovirus-related Pol polyprotein from transposon 17.6-like protein"/>
    <property type="match status" value="1"/>
</dbReference>
<organism evidence="8 9">
    <name type="scientific">Paramuricea clavata</name>
    <name type="common">Red gorgonian</name>
    <name type="synonym">Violescent sea-whip</name>
    <dbReference type="NCBI Taxonomy" id="317549"/>
    <lineage>
        <taxon>Eukaryota</taxon>
        <taxon>Metazoa</taxon>
        <taxon>Cnidaria</taxon>
        <taxon>Anthozoa</taxon>
        <taxon>Octocorallia</taxon>
        <taxon>Malacalcyonacea</taxon>
        <taxon>Plexauridae</taxon>
        <taxon>Paramuricea</taxon>
    </lineage>
</organism>
<proteinExistence type="predicted"/>
<dbReference type="AlphaFoldDB" id="A0A7D9IA22"/>
<evidence type="ECO:0000256" key="1">
    <source>
        <dbReference type="ARBA" id="ARBA00022679"/>
    </source>
</evidence>
<reference evidence="8" key="1">
    <citation type="submission" date="2020-04" db="EMBL/GenBank/DDBJ databases">
        <authorList>
            <person name="Alioto T."/>
            <person name="Alioto T."/>
            <person name="Gomez Garrido J."/>
        </authorList>
    </citation>
    <scope>NUCLEOTIDE SEQUENCE</scope>
    <source>
        <strain evidence="8">A484AB</strain>
    </source>
</reference>
<dbReference type="EMBL" id="CACRXK020003945">
    <property type="protein sequence ID" value="CAB4000852.1"/>
    <property type="molecule type" value="Genomic_DNA"/>
</dbReference>